<comment type="caution">
    <text evidence="2">The sequence shown here is derived from an EMBL/GenBank/DDBJ whole genome shotgun (WGS) entry which is preliminary data.</text>
</comment>
<sequence>MPKGVKSRHRSSRSWDRLRSGKRRSQQRSRGTDEFAVRRLRLQRKSKTPPRALKERKSTNRRQERESQVSLFSDAILGGIDKIINHPQKLQSCNIHVKDNIICEFNPLNHDINDWLPFVDEYAQINNWSDNVTCYLALGKLRGPAETWCRGLPTRLFTWTEWKDLLLRNFQPKRDLYKLMSSMIKLEATSQQGLYEYCFEKLALINRMKLNLTDSDKVNLIMGGIHNEQIKFSVDTANITCPATLARHLKVFQERSRNVAQLGVKEISAV</sequence>
<keyword evidence="3" id="KW-1185">Reference proteome</keyword>
<gene>
    <name evidence="2" type="ORF">ABEB36_000085</name>
</gene>
<dbReference type="AlphaFoldDB" id="A0ABD1FA60"/>
<dbReference type="EMBL" id="JBDJPC010000001">
    <property type="protein sequence ID" value="KAL1516166.1"/>
    <property type="molecule type" value="Genomic_DNA"/>
</dbReference>
<organism evidence="2 3">
    <name type="scientific">Hypothenemus hampei</name>
    <name type="common">Coffee berry borer</name>
    <dbReference type="NCBI Taxonomy" id="57062"/>
    <lineage>
        <taxon>Eukaryota</taxon>
        <taxon>Metazoa</taxon>
        <taxon>Ecdysozoa</taxon>
        <taxon>Arthropoda</taxon>
        <taxon>Hexapoda</taxon>
        <taxon>Insecta</taxon>
        <taxon>Pterygota</taxon>
        <taxon>Neoptera</taxon>
        <taxon>Endopterygota</taxon>
        <taxon>Coleoptera</taxon>
        <taxon>Polyphaga</taxon>
        <taxon>Cucujiformia</taxon>
        <taxon>Curculionidae</taxon>
        <taxon>Scolytinae</taxon>
        <taxon>Hypothenemus</taxon>
    </lineage>
</organism>
<dbReference type="Proteomes" id="UP001566132">
    <property type="component" value="Unassembled WGS sequence"/>
</dbReference>
<evidence type="ECO:0008006" key="4">
    <source>
        <dbReference type="Google" id="ProtNLM"/>
    </source>
</evidence>
<feature type="compositionally biased region" description="Basic and acidic residues" evidence="1">
    <location>
        <begin position="52"/>
        <end position="67"/>
    </location>
</feature>
<reference evidence="2 3" key="1">
    <citation type="submission" date="2024-05" db="EMBL/GenBank/DDBJ databases">
        <title>Genetic variation in Jamaican populations of the coffee berry borer (Hypothenemus hampei).</title>
        <authorList>
            <person name="Errbii M."/>
            <person name="Myrie A."/>
        </authorList>
    </citation>
    <scope>NUCLEOTIDE SEQUENCE [LARGE SCALE GENOMIC DNA]</scope>
    <source>
        <strain evidence="2">JA-Hopewell-2020-01-JO</strain>
        <tissue evidence="2">Whole body</tissue>
    </source>
</reference>
<accession>A0ABD1FA60</accession>
<evidence type="ECO:0000256" key="1">
    <source>
        <dbReference type="SAM" id="MobiDB-lite"/>
    </source>
</evidence>
<feature type="compositionally biased region" description="Basic residues" evidence="1">
    <location>
        <begin position="1"/>
        <end position="12"/>
    </location>
</feature>
<proteinExistence type="predicted"/>
<evidence type="ECO:0000313" key="3">
    <source>
        <dbReference type="Proteomes" id="UP001566132"/>
    </source>
</evidence>
<feature type="compositionally biased region" description="Basic residues" evidence="1">
    <location>
        <begin position="38"/>
        <end position="48"/>
    </location>
</feature>
<feature type="region of interest" description="Disordered" evidence="1">
    <location>
        <begin position="1"/>
        <end position="67"/>
    </location>
</feature>
<evidence type="ECO:0000313" key="2">
    <source>
        <dbReference type="EMBL" id="KAL1516166.1"/>
    </source>
</evidence>
<name>A0ABD1FA60_HYPHA</name>
<protein>
    <recommendedName>
        <fullName evidence="4">Retrotransposon gag domain-containing protein</fullName>
    </recommendedName>
</protein>